<gene>
    <name evidence="4" type="ORF">BAA01_06355</name>
</gene>
<feature type="transmembrane region" description="Helical" evidence="2">
    <location>
        <begin position="139"/>
        <end position="157"/>
    </location>
</feature>
<dbReference type="Pfam" id="PF13559">
    <property type="entry name" value="DUF4129"/>
    <property type="match status" value="1"/>
</dbReference>
<dbReference type="InterPro" id="IPR002931">
    <property type="entry name" value="Transglutaminase-like"/>
</dbReference>
<feature type="transmembrane region" description="Helical" evidence="2">
    <location>
        <begin position="57"/>
        <end position="76"/>
    </location>
</feature>
<feature type="transmembrane region" description="Helical" evidence="2">
    <location>
        <begin position="36"/>
        <end position="52"/>
    </location>
</feature>
<dbReference type="AlphaFoldDB" id="A0A1Y3PEH7"/>
<evidence type="ECO:0000313" key="4">
    <source>
        <dbReference type="EMBL" id="OUM85751.1"/>
    </source>
</evidence>
<feature type="transmembrane region" description="Helical" evidence="2">
    <location>
        <begin position="193"/>
        <end position="214"/>
    </location>
</feature>
<keyword evidence="2" id="KW-1133">Transmembrane helix</keyword>
<keyword evidence="2" id="KW-0812">Transmembrane</keyword>
<dbReference type="Pfam" id="PF01841">
    <property type="entry name" value="Transglut_core"/>
    <property type="match status" value="1"/>
</dbReference>
<feature type="region of interest" description="Disordered" evidence="1">
    <location>
        <begin position="586"/>
        <end position="614"/>
    </location>
</feature>
<evidence type="ECO:0000256" key="1">
    <source>
        <dbReference type="SAM" id="MobiDB-lite"/>
    </source>
</evidence>
<dbReference type="PANTHER" id="PTHR42736">
    <property type="entry name" value="PROTEIN-GLUTAMINE GAMMA-GLUTAMYLTRANSFERASE"/>
    <property type="match status" value="1"/>
</dbReference>
<feature type="transmembrane region" description="Helical" evidence="2">
    <location>
        <begin position="163"/>
        <end position="181"/>
    </location>
</feature>
<dbReference type="InterPro" id="IPR038765">
    <property type="entry name" value="Papain-like_cys_pep_sf"/>
</dbReference>
<dbReference type="InterPro" id="IPR052901">
    <property type="entry name" value="Bact_TGase-like"/>
</dbReference>
<evidence type="ECO:0000256" key="2">
    <source>
        <dbReference type="SAM" id="Phobius"/>
    </source>
</evidence>
<dbReference type="EMBL" id="LZRT01000097">
    <property type="protein sequence ID" value="OUM85751.1"/>
    <property type="molecule type" value="Genomic_DNA"/>
</dbReference>
<proteinExistence type="predicted"/>
<feature type="transmembrane region" description="Helical" evidence="2">
    <location>
        <begin position="632"/>
        <end position="650"/>
    </location>
</feature>
<dbReference type="PANTHER" id="PTHR42736:SF1">
    <property type="entry name" value="PROTEIN-GLUTAMINE GAMMA-GLUTAMYLTRANSFERASE"/>
    <property type="match status" value="1"/>
</dbReference>
<feature type="transmembrane region" description="Helical" evidence="2">
    <location>
        <begin position="7"/>
        <end position="24"/>
    </location>
</feature>
<name>A0A1Y3PEH7_9BACI</name>
<reference evidence="5" key="1">
    <citation type="submission" date="2016-06" db="EMBL/GenBank/DDBJ databases">
        <authorList>
            <person name="Nascimento L."/>
            <person name="Pereira R.V."/>
            <person name="Martins L.F."/>
            <person name="Quaggio R.B."/>
            <person name="Silva A.M."/>
            <person name="Setubal J.C."/>
        </authorList>
    </citation>
    <scope>NUCLEOTIDE SEQUENCE [LARGE SCALE GENOMIC DNA]</scope>
</reference>
<protein>
    <recommendedName>
        <fullName evidence="3">Transglutaminase-like domain-containing protein</fullName>
    </recommendedName>
</protein>
<dbReference type="SUPFAM" id="SSF54001">
    <property type="entry name" value="Cysteine proteinases"/>
    <property type="match status" value="1"/>
</dbReference>
<feature type="transmembrane region" description="Helical" evidence="2">
    <location>
        <begin position="116"/>
        <end position="134"/>
    </location>
</feature>
<feature type="domain" description="Transglutaminase-like" evidence="3">
    <location>
        <begin position="488"/>
        <end position="574"/>
    </location>
</feature>
<dbReference type="Gene3D" id="3.10.620.30">
    <property type="match status" value="1"/>
</dbReference>
<accession>A0A1Y3PEH7</accession>
<dbReference type="InterPro" id="IPR025403">
    <property type="entry name" value="TgpA-like_C"/>
</dbReference>
<organism evidence="4 5">
    <name type="scientific">Bacillus thermozeamaize</name>
    <dbReference type="NCBI Taxonomy" id="230954"/>
    <lineage>
        <taxon>Bacteria</taxon>
        <taxon>Bacillati</taxon>
        <taxon>Bacillota</taxon>
        <taxon>Bacilli</taxon>
        <taxon>Bacillales</taxon>
        <taxon>Bacillaceae</taxon>
        <taxon>Bacillus</taxon>
    </lineage>
</organism>
<dbReference type="Proteomes" id="UP000196475">
    <property type="component" value="Unassembled WGS sequence"/>
</dbReference>
<comment type="caution">
    <text evidence="4">The sequence shown here is derived from an EMBL/GenBank/DDBJ whole genome shotgun (WGS) entry which is preliminary data.</text>
</comment>
<dbReference type="SMART" id="SM00460">
    <property type="entry name" value="TGc"/>
    <property type="match status" value="1"/>
</dbReference>
<sequence length="758" mass="86872">MSVRRGVHLLIVALFLFFMGWEWLKPFQVLSDTADLRIFLSFLAVFCLSRLFRKPRWLPFALTWTGFVCLFYVHYYRDTGWFSLSWLGAWGREIKASLPFLLARDWLAMSPLSRTFFFLIALWFACFVIWHYVYVKRRVLWFVFLSVVYFSVLDTFTPYEGRFSIMMTLVSGLFLMAWLRLPLSDGRLPLRMGVQWLAGSLALLMLATAVAYAAPKPAPAWPDPVPWLLHRGQPEGIPGSAKKVGYGTNDAHLGGPFVQDDTVVLEVQTTERAYLRGESKDFYTGKGWISMTAERDKDSPLTVAVGEEVPPDFPHLFDDTAIAVRQVEQQIAWAAGAPLLGGGANKRYPIFHQGMVQVVEEAAFQKRVFSGDAGAQTLIWGDEASGIFTEENPVTKAVVRSVLPVIDEEKMRLTGQAYPEEIRRRYLQLPESLPPRVRQLAALITRDADNPYDKAKAVEQYLRSPEFVYDTQEVSIPEADQDFVDHFLFESKRGYCDYFSTSMVVMLRSVGIPARWVKGFTAGELVKKTVPPADGEAGAKEQSYYEGKVYSRNAHSWVEVYFEGVGWLPFEPTKGFVMPQMTQQEAVSAVSPGDEPPEQAEQKPEEESGEQAVSGPPIGWQEWMPLSDGPDVRIALVTLALLILMGLAWWRYRIHLWFWWQARRMRSRDVSPETYLRAYRRLLASFARRHRREPRETIREYLQRIRVGDELEEDLARQTVLYEQLRYGGRASDTLEQGGLNQMFHALYRSFLAMHSRK</sequence>
<keyword evidence="2" id="KW-0472">Membrane</keyword>
<evidence type="ECO:0000259" key="3">
    <source>
        <dbReference type="SMART" id="SM00460"/>
    </source>
</evidence>
<evidence type="ECO:0000313" key="5">
    <source>
        <dbReference type="Proteomes" id="UP000196475"/>
    </source>
</evidence>